<reference evidence="1 2" key="1">
    <citation type="submission" date="2020-08" db="EMBL/GenBank/DDBJ databases">
        <title>Genomic Encyclopedia of Type Strains, Phase IV (KMG-IV): sequencing the most valuable type-strain genomes for metagenomic binning, comparative biology and taxonomic classification.</title>
        <authorList>
            <person name="Goeker M."/>
        </authorList>
    </citation>
    <scope>NUCLEOTIDE SEQUENCE [LARGE SCALE GENOMIC DNA]</scope>
    <source>
        <strain evidence="1 2">DSM 29348</strain>
    </source>
</reference>
<evidence type="ECO:0000313" key="1">
    <source>
        <dbReference type="EMBL" id="MBB3981132.1"/>
    </source>
</evidence>
<comment type="caution">
    <text evidence="1">The sequence shown here is derived from an EMBL/GenBank/DDBJ whole genome shotgun (WGS) entry which is preliminary data.</text>
</comment>
<proteinExistence type="predicted"/>
<name>A0A7W6DIE5_9SPHN</name>
<keyword evidence="2" id="KW-1185">Reference proteome</keyword>
<protein>
    <recommendedName>
        <fullName evidence="3">Antitoxin Xre/MbcA/ParS-like toxin-binding domain-containing protein</fullName>
    </recommendedName>
</protein>
<organism evidence="1 2">
    <name type="scientific">Sphingobium fontiphilum</name>
    <dbReference type="NCBI Taxonomy" id="944425"/>
    <lineage>
        <taxon>Bacteria</taxon>
        <taxon>Pseudomonadati</taxon>
        <taxon>Pseudomonadota</taxon>
        <taxon>Alphaproteobacteria</taxon>
        <taxon>Sphingomonadales</taxon>
        <taxon>Sphingomonadaceae</taxon>
        <taxon>Sphingobium</taxon>
    </lineage>
</organism>
<accession>A0A7W6DIE5</accession>
<sequence length="46" mass="4878">MTFLNNQDDQLGGRPLDLAIASVDGLNAVEARLDGLADRARPSVPD</sequence>
<evidence type="ECO:0008006" key="3">
    <source>
        <dbReference type="Google" id="ProtNLM"/>
    </source>
</evidence>
<evidence type="ECO:0000313" key="2">
    <source>
        <dbReference type="Proteomes" id="UP000552757"/>
    </source>
</evidence>
<dbReference type="EMBL" id="JACIEB010000001">
    <property type="protein sequence ID" value="MBB3981132.1"/>
    <property type="molecule type" value="Genomic_DNA"/>
</dbReference>
<gene>
    <name evidence="1" type="ORF">GGR44_000763</name>
</gene>
<dbReference type="Proteomes" id="UP000552757">
    <property type="component" value="Unassembled WGS sequence"/>
</dbReference>
<dbReference type="AlphaFoldDB" id="A0A7W6DIE5"/>
<dbReference type="RefSeq" id="WP_183954085.1">
    <property type="nucleotide sequence ID" value="NZ_JACIEB010000001.1"/>
</dbReference>